<dbReference type="EMBL" id="FUYM01000006">
    <property type="protein sequence ID" value="SKB79743.1"/>
    <property type="molecule type" value="Genomic_DNA"/>
</dbReference>
<keyword evidence="1" id="KW-0732">Signal</keyword>
<evidence type="ECO:0000313" key="2">
    <source>
        <dbReference type="EMBL" id="SKB79743.1"/>
    </source>
</evidence>
<name>A0A1T5E7H2_9SPHN</name>
<feature type="chain" id="PRO_5012029844" evidence="1">
    <location>
        <begin position="21"/>
        <end position="230"/>
    </location>
</feature>
<feature type="signal peptide" evidence="1">
    <location>
        <begin position="1"/>
        <end position="20"/>
    </location>
</feature>
<gene>
    <name evidence="2" type="ORF">SAMN06295920_106237</name>
</gene>
<dbReference type="RefSeq" id="WP_079648986.1">
    <property type="nucleotide sequence ID" value="NZ_FUYM01000006.1"/>
</dbReference>
<protein>
    <submittedName>
        <fullName evidence="2">Uncharacterized protein</fullName>
    </submittedName>
</protein>
<organism evidence="2 3">
    <name type="scientific">Rhizorhabdus histidinilytica</name>
    <dbReference type="NCBI Taxonomy" id="439228"/>
    <lineage>
        <taxon>Bacteria</taxon>
        <taxon>Pseudomonadati</taxon>
        <taxon>Pseudomonadota</taxon>
        <taxon>Alphaproteobacteria</taxon>
        <taxon>Sphingomonadales</taxon>
        <taxon>Sphingomonadaceae</taxon>
        <taxon>Rhizorhabdus</taxon>
    </lineage>
</organism>
<evidence type="ECO:0000313" key="3">
    <source>
        <dbReference type="Proteomes" id="UP000189818"/>
    </source>
</evidence>
<dbReference type="OrthoDB" id="7567502at2"/>
<sequence>MRTRILTALLAVAVAAPAIANDPPLGSRLGERLKRGESRDNYDALRSAHRLAECLYFKRGSDVIGALTALSEAEQKRYQRNLSQSVECRNATLVDSPRLEGVAIQAPADVLRGMMAEAVLEKTTKDEALQPLPAATGGAYQRDWFAITGRDRTVDEMAVCTAEQNPAGIRDLLATRPESAEELAAVKAVGATLGPCLPQGATLKANRQSLRAALAEALFHRSTEPVVAVQ</sequence>
<keyword evidence="3" id="KW-1185">Reference proteome</keyword>
<dbReference type="Proteomes" id="UP000189818">
    <property type="component" value="Unassembled WGS sequence"/>
</dbReference>
<dbReference type="AlphaFoldDB" id="A0A1T5E7H2"/>
<proteinExistence type="predicted"/>
<reference evidence="3" key="1">
    <citation type="submission" date="2017-02" db="EMBL/GenBank/DDBJ databases">
        <authorList>
            <person name="Varghese N."/>
            <person name="Submissions S."/>
        </authorList>
    </citation>
    <scope>NUCLEOTIDE SEQUENCE [LARGE SCALE GENOMIC DNA]</scope>
    <source>
        <strain evidence="3">UM2</strain>
    </source>
</reference>
<accession>A0A1T5E7H2</accession>
<evidence type="ECO:0000256" key="1">
    <source>
        <dbReference type="SAM" id="SignalP"/>
    </source>
</evidence>
<dbReference type="STRING" id="439228.SAMN06295920_106237"/>